<evidence type="ECO:0000256" key="6">
    <source>
        <dbReference type="ARBA" id="ARBA00023033"/>
    </source>
</evidence>
<dbReference type="PANTHER" id="PTHR46720:SF3">
    <property type="entry name" value="FAD-BINDING DOMAIN-CONTAINING PROTEIN-RELATED"/>
    <property type="match status" value="1"/>
</dbReference>
<name>A0A430L3C8_9HYPO</name>
<sequence>MVDSSIAKPLRVAIVGGGPAGLGAAIALSKHPFVEVVLYEKKPEISEIGNGLSIQRNTWRMLERLGASRHITADEVFRPRDGHVVQHRYLFTPLFPVGIYPNNTRRNGRTGQLVDQAFSPANIAPHQEPCRAQRSVLQQALLKEVPAGIINIGKKLTRIERLPSGKIELTFADGSSDQVDLLVGADGIRSVVRQFAFPSHGIAYTGATSYRTVIRKSDALAINGVPNAVTFWHGTDGKWAYTCPLGGDDFEITAKINEADFKGRSSWGKEASVHHFVDSFTEFVQPVQQLLGQVTFVQQFDFFAGPKLETVVSQNSVALIGDASHPLSGAFGAGAGFALEDAVVLAGAIGWAHGSGRGLGPALALFDRVRSRHYAELYAVLDGFARSERELGDIKATLEPNAEIESRISSLWAPKHNWMYYHEANDALQAAIQAIDRSSGTTTARL</sequence>
<evidence type="ECO:0000256" key="3">
    <source>
        <dbReference type="ARBA" id="ARBA00022630"/>
    </source>
</evidence>
<keyword evidence="9" id="KW-1185">Reference proteome</keyword>
<gene>
    <name evidence="8" type="ORF">BHE90_015383</name>
</gene>
<evidence type="ECO:0000313" key="9">
    <source>
        <dbReference type="Proteomes" id="UP000287124"/>
    </source>
</evidence>
<dbReference type="EMBL" id="MIKF01000479">
    <property type="protein sequence ID" value="RTE70222.1"/>
    <property type="molecule type" value="Genomic_DNA"/>
</dbReference>
<evidence type="ECO:0000259" key="7">
    <source>
        <dbReference type="Pfam" id="PF01494"/>
    </source>
</evidence>
<dbReference type="GO" id="GO:0044550">
    <property type="term" value="P:secondary metabolite biosynthetic process"/>
    <property type="evidence" value="ECO:0007669"/>
    <property type="project" value="TreeGrafter"/>
</dbReference>
<dbReference type="PRINTS" id="PR00420">
    <property type="entry name" value="RNGMNOXGNASE"/>
</dbReference>
<dbReference type="Pfam" id="PF01494">
    <property type="entry name" value="FAD_binding_3"/>
    <property type="match status" value="1"/>
</dbReference>
<dbReference type="InterPro" id="IPR002938">
    <property type="entry name" value="FAD-bd"/>
</dbReference>
<accession>A0A430L3C8</accession>
<evidence type="ECO:0000256" key="2">
    <source>
        <dbReference type="ARBA" id="ARBA00007992"/>
    </source>
</evidence>
<reference evidence="8 9" key="1">
    <citation type="submission" date="2017-06" db="EMBL/GenBank/DDBJ databases">
        <title>Comparative genomic analysis of Ambrosia Fusariam Clade fungi.</title>
        <authorList>
            <person name="Stajich J.E."/>
            <person name="Carrillo J."/>
            <person name="Kijimoto T."/>
            <person name="Eskalen A."/>
            <person name="O'Donnell K."/>
            <person name="Kasson M."/>
        </authorList>
    </citation>
    <scope>NUCLEOTIDE SEQUENCE [LARGE SCALE GENOMIC DNA]</scope>
    <source>
        <strain evidence="8 9">UCR1854</strain>
    </source>
</reference>
<keyword evidence="6" id="KW-0503">Monooxygenase</keyword>
<dbReference type="InterPro" id="IPR036188">
    <property type="entry name" value="FAD/NAD-bd_sf"/>
</dbReference>
<proteinExistence type="inferred from homology"/>
<comment type="caution">
    <text evidence="8">The sequence shown here is derived from an EMBL/GenBank/DDBJ whole genome shotgun (WGS) entry which is preliminary data.</text>
</comment>
<dbReference type="Gene3D" id="3.50.50.60">
    <property type="entry name" value="FAD/NAD(P)-binding domain"/>
    <property type="match status" value="1"/>
</dbReference>
<evidence type="ECO:0000313" key="8">
    <source>
        <dbReference type="EMBL" id="RTE70222.1"/>
    </source>
</evidence>
<dbReference type="GO" id="GO:0004497">
    <property type="term" value="F:monooxygenase activity"/>
    <property type="evidence" value="ECO:0007669"/>
    <property type="project" value="UniProtKB-KW"/>
</dbReference>
<evidence type="ECO:0000256" key="5">
    <source>
        <dbReference type="ARBA" id="ARBA00023002"/>
    </source>
</evidence>
<organism evidence="8 9">
    <name type="scientific">Fusarium euwallaceae</name>
    <dbReference type="NCBI Taxonomy" id="1147111"/>
    <lineage>
        <taxon>Eukaryota</taxon>
        <taxon>Fungi</taxon>
        <taxon>Dikarya</taxon>
        <taxon>Ascomycota</taxon>
        <taxon>Pezizomycotina</taxon>
        <taxon>Sordariomycetes</taxon>
        <taxon>Hypocreomycetidae</taxon>
        <taxon>Hypocreales</taxon>
        <taxon>Nectriaceae</taxon>
        <taxon>Fusarium</taxon>
        <taxon>Fusarium solani species complex</taxon>
    </lineage>
</organism>
<keyword evidence="4" id="KW-0274">FAD</keyword>
<protein>
    <recommendedName>
        <fullName evidence="7">FAD-binding domain-containing protein</fullName>
    </recommendedName>
</protein>
<dbReference type="Proteomes" id="UP000287124">
    <property type="component" value="Unassembled WGS sequence"/>
</dbReference>
<comment type="similarity">
    <text evidence="2">Belongs to the paxM FAD-dependent monooxygenase family.</text>
</comment>
<dbReference type="PANTHER" id="PTHR46720">
    <property type="entry name" value="HYDROXYLASE, PUTATIVE (AFU_ORTHOLOGUE AFUA_3G01460)-RELATED"/>
    <property type="match status" value="1"/>
</dbReference>
<dbReference type="AlphaFoldDB" id="A0A430L3C8"/>
<keyword evidence="5" id="KW-0560">Oxidoreductase</keyword>
<dbReference type="GO" id="GO:0071949">
    <property type="term" value="F:FAD binding"/>
    <property type="evidence" value="ECO:0007669"/>
    <property type="project" value="InterPro"/>
</dbReference>
<comment type="cofactor">
    <cofactor evidence="1">
        <name>FAD</name>
        <dbReference type="ChEBI" id="CHEBI:57692"/>
    </cofactor>
</comment>
<keyword evidence="3" id="KW-0285">Flavoprotein</keyword>
<dbReference type="SUPFAM" id="SSF51905">
    <property type="entry name" value="FAD/NAD(P)-binding domain"/>
    <property type="match status" value="1"/>
</dbReference>
<evidence type="ECO:0000256" key="4">
    <source>
        <dbReference type="ARBA" id="ARBA00022827"/>
    </source>
</evidence>
<feature type="domain" description="FAD-binding" evidence="7">
    <location>
        <begin position="11"/>
        <end position="348"/>
    </location>
</feature>
<dbReference type="InterPro" id="IPR051104">
    <property type="entry name" value="FAD_monoxygenase"/>
</dbReference>
<evidence type="ECO:0000256" key="1">
    <source>
        <dbReference type="ARBA" id="ARBA00001974"/>
    </source>
</evidence>